<evidence type="ECO:0000256" key="2">
    <source>
        <dbReference type="SAM" id="MobiDB-lite"/>
    </source>
</evidence>
<reference evidence="4" key="1">
    <citation type="submission" date="2023-03" db="EMBL/GenBank/DDBJ databases">
        <title>Chromosome-scale reference genome and RAD-based genetic map of yellow starthistle (Centaurea solstitialis) reveal putative structural variation and QTLs associated with invader traits.</title>
        <authorList>
            <person name="Reatini B."/>
            <person name="Cang F.A."/>
            <person name="Jiang Q."/>
            <person name="Mckibben M.T.W."/>
            <person name="Barker M.S."/>
            <person name="Rieseberg L.H."/>
            <person name="Dlugosch K.M."/>
        </authorList>
    </citation>
    <scope>NUCLEOTIDE SEQUENCE</scope>
    <source>
        <strain evidence="4">CAN-66</strain>
        <tissue evidence="4">Leaf</tissue>
    </source>
</reference>
<evidence type="ECO:0000259" key="3">
    <source>
        <dbReference type="PROSITE" id="PS50158"/>
    </source>
</evidence>
<dbReference type="SMART" id="SM00343">
    <property type="entry name" value="ZnF_C2HC"/>
    <property type="match status" value="1"/>
</dbReference>
<dbReference type="Pfam" id="PF14223">
    <property type="entry name" value="Retrotran_gag_2"/>
    <property type="match status" value="1"/>
</dbReference>
<feature type="compositionally biased region" description="Polar residues" evidence="2">
    <location>
        <begin position="9"/>
        <end position="20"/>
    </location>
</feature>
<dbReference type="GO" id="GO:0008270">
    <property type="term" value="F:zinc ion binding"/>
    <property type="evidence" value="ECO:0007669"/>
    <property type="project" value="UniProtKB-KW"/>
</dbReference>
<evidence type="ECO:0000313" key="5">
    <source>
        <dbReference type="Proteomes" id="UP001172457"/>
    </source>
</evidence>
<accession>A0AA38WH21</accession>
<protein>
    <recommendedName>
        <fullName evidence="3">CCHC-type domain-containing protein</fullName>
    </recommendedName>
</protein>
<feature type="region of interest" description="Disordered" evidence="2">
    <location>
        <begin position="1"/>
        <end position="20"/>
    </location>
</feature>
<sequence length="384" mass="43930">MTGKDGNKQDNASSSTSVREQGNVLLQCPRLTETNYTMWALLMETILKAHGLWETIDVKDAVDEKKAYTSKAMIFQTLPEDVLMQVAQCSTTKEVWDSIKVRFIGVDLVQKARSQTLRSELESLKMKESETISSFASKLSNMRAIFRNLGTTLESKIIVRKLLNSVPKKFLPIVATIEQYQDLDNMSFEEAVGRLTAFEERIKIQSTKAMVKDAVKNFNNKAKESMKWKNSSNARGRRMIEGTKDKSTFRCYECGDFGHFARECSKWKHKKDKQEESYLINDDEGPTLLGVMVQVKRYDGSNEREDNDEVGIDLFNDEEKDLLKTNAVRSSLWEIDVPPLLPPRVKIRRRVKQVPLAFYKAVPTSLFSESDFAGWSFSIRLIDT</sequence>
<keyword evidence="5" id="KW-1185">Reference proteome</keyword>
<feature type="domain" description="CCHC-type" evidence="3">
    <location>
        <begin position="250"/>
        <end position="266"/>
    </location>
</feature>
<gene>
    <name evidence="4" type="ORF">OSB04_016020</name>
</gene>
<comment type="caution">
    <text evidence="4">The sequence shown here is derived from an EMBL/GenBank/DDBJ whole genome shotgun (WGS) entry which is preliminary data.</text>
</comment>
<dbReference type="SUPFAM" id="SSF57756">
    <property type="entry name" value="Retrovirus zinc finger-like domains"/>
    <property type="match status" value="1"/>
</dbReference>
<dbReference type="AlphaFoldDB" id="A0AA38WH21"/>
<keyword evidence="1" id="KW-0479">Metal-binding</keyword>
<organism evidence="4 5">
    <name type="scientific">Centaurea solstitialis</name>
    <name type="common">yellow star-thistle</name>
    <dbReference type="NCBI Taxonomy" id="347529"/>
    <lineage>
        <taxon>Eukaryota</taxon>
        <taxon>Viridiplantae</taxon>
        <taxon>Streptophyta</taxon>
        <taxon>Embryophyta</taxon>
        <taxon>Tracheophyta</taxon>
        <taxon>Spermatophyta</taxon>
        <taxon>Magnoliopsida</taxon>
        <taxon>eudicotyledons</taxon>
        <taxon>Gunneridae</taxon>
        <taxon>Pentapetalae</taxon>
        <taxon>asterids</taxon>
        <taxon>campanulids</taxon>
        <taxon>Asterales</taxon>
        <taxon>Asteraceae</taxon>
        <taxon>Carduoideae</taxon>
        <taxon>Cardueae</taxon>
        <taxon>Centaureinae</taxon>
        <taxon>Centaurea</taxon>
    </lineage>
</organism>
<keyword evidence="1" id="KW-0862">Zinc</keyword>
<dbReference type="PANTHER" id="PTHR35317">
    <property type="entry name" value="OS04G0629600 PROTEIN"/>
    <property type="match status" value="1"/>
</dbReference>
<dbReference type="InterPro" id="IPR036875">
    <property type="entry name" value="Znf_CCHC_sf"/>
</dbReference>
<dbReference type="Pfam" id="PF00098">
    <property type="entry name" value="zf-CCHC"/>
    <property type="match status" value="1"/>
</dbReference>
<dbReference type="EMBL" id="JARYMX010000004">
    <property type="protein sequence ID" value="KAJ9551975.1"/>
    <property type="molecule type" value="Genomic_DNA"/>
</dbReference>
<keyword evidence="1" id="KW-0863">Zinc-finger</keyword>
<proteinExistence type="predicted"/>
<dbReference type="Proteomes" id="UP001172457">
    <property type="component" value="Chromosome 4"/>
</dbReference>
<name>A0AA38WH21_9ASTR</name>
<dbReference type="PANTHER" id="PTHR35317:SF41">
    <property type="entry name" value="RNA-DIRECTED DNA POLYMERASE"/>
    <property type="match status" value="1"/>
</dbReference>
<evidence type="ECO:0000256" key="1">
    <source>
        <dbReference type="PROSITE-ProRule" id="PRU00047"/>
    </source>
</evidence>
<dbReference type="InterPro" id="IPR001878">
    <property type="entry name" value="Znf_CCHC"/>
</dbReference>
<dbReference type="PROSITE" id="PS50158">
    <property type="entry name" value="ZF_CCHC"/>
    <property type="match status" value="1"/>
</dbReference>
<dbReference type="Gene3D" id="4.10.60.10">
    <property type="entry name" value="Zinc finger, CCHC-type"/>
    <property type="match status" value="1"/>
</dbReference>
<dbReference type="GO" id="GO:0003676">
    <property type="term" value="F:nucleic acid binding"/>
    <property type="evidence" value="ECO:0007669"/>
    <property type="project" value="InterPro"/>
</dbReference>
<evidence type="ECO:0000313" key="4">
    <source>
        <dbReference type="EMBL" id="KAJ9551975.1"/>
    </source>
</evidence>